<evidence type="ECO:0000256" key="2">
    <source>
        <dbReference type="SAM" id="MobiDB-lite"/>
    </source>
</evidence>
<reference evidence="4 5" key="1">
    <citation type="journal article" date="2021" name="J. Biosci. Bioeng.">
        <title>Identification and characterization of a chc gene cluster responsible for the aromatization pathway of cyclohexanecarboxylate degradation in Sinomonas cyclohexanicum ATCC 51369.</title>
        <authorList>
            <person name="Yamamoto T."/>
            <person name="Hasegawa Y."/>
            <person name="Lau P.C.K."/>
            <person name="Iwaki H."/>
        </authorList>
    </citation>
    <scope>NUCLEOTIDE SEQUENCE [LARGE SCALE GENOMIC DNA]</scope>
    <source>
        <strain evidence="4 5">ATCC 51369</strain>
    </source>
</reference>
<evidence type="ECO:0000313" key="4">
    <source>
        <dbReference type="EMBL" id="BCT76320.1"/>
    </source>
</evidence>
<name>A0ABM7PVN1_SINCY</name>
<dbReference type="Pfam" id="PF02720">
    <property type="entry name" value="DUF222"/>
    <property type="match status" value="1"/>
</dbReference>
<organism evidence="4 5">
    <name type="scientific">Sinomonas cyclohexanicum</name>
    <name type="common">Corynebacterium cyclohexanicum</name>
    <dbReference type="NCBI Taxonomy" id="322009"/>
    <lineage>
        <taxon>Bacteria</taxon>
        <taxon>Bacillati</taxon>
        <taxon>Actinomycetota</taxon>
        <taxon>Actinomycetes</taxon>
        <taxon>Micrococcales</taxon>
        <taxon>Micrococcaceae</taxon>
        <taxon>Sinomonas</taxon>
    </lineage>
</organism>
<feature type="region of interest" description="Disordered" evidence="2">
    <location>
        <begin position="1"/>
        <end position="57"/>
    </location>
</feature>
<feature type="compositionally biased region" description="Pro residues" evidence="2">
    <location>
        <begin position="18"/>
        <end position="31"/>
    </location>
</feature>
<feature type="compositionally biased region" description="Basic and acidic residues" evidence="2">
    <location>
        <begin position="514"/>
        <end position="526"/>
    </location>
</feature>
<accession>A0ABM7PVN1</accession>
<feature type="region of interest" description="Disordered" evidence="2">
    <location>
        <begin position="504"/>
        <end position="555"/>
    </location>
</feature>
<dbReference type="InterPro" id="IPR002711">
    <property type="entry name" value="HNH"/>
</dbReference>
<feature type="compositionally biased region" description="Low complexity" evidence="2">
    <location>
        <begin position="338"/>
        <end position="348"/>
    </location>
</feature>
<dbReference type="InterPro" id="IPR003615">
    <property type="entry name" value="HNH_nuc"/>
</dbReference>
<gene>
    <name evidence="4" type="ORF">SCMU_21620</name>
</gene>
<evidence type="ECO:0000313" key="5">
    <source>
        <dbReference type="Proteomes" id="UP001319861"/>
    </source>
</evidence>
<dbReference type="InterPro" id="IPR003870">
    <property type="entry name" value="DUF222"/>
</dbReference>
<keyword evidence="5" id="KW-1185">Reference proteome</keyword>
<dbReference type="CDD" id="cd00085">
    <property type="entry name" value="HNHc"/>
    <property type="match status" value="1"/>
</dbReference>
<dbReference type="SMART" id="SM00507">
    <property type="entry name" value="HNHc"/>
    <property type="match status" value="1"/>
</dbReference>
<feature type="domain" description="HNH nuclease" evidence="3">
    <location>
        <begin position="443"/>
        <end position="495"/>
    </location>
</feature>
<proteinExistence type="inferred from homology"/>
<evidence type="ECO:0000259" key="3">
    <source>
        <dbReference type="SMART" id="SM00507"/>
    </source>
</evidence>
<dbReference type="Proteomes" id="UP001319861">
    <property type="component" value="Chromosome"/>
</dbReference>
<dbReference type="Pfam" id="PF01844">
    <property type="entry name" value="HNH"/>
    <property type="match status" value="1"/>
</dbReference>
<protein>
    <recommendedName>
        <fullName evidence="3">HNH nuclease domain-containing protein</fullName>
    </recommendedName>
</protein>
<feature type="region of interest" description="Disordered" evidence="2">
    <location>
        <begin position="338"/>
        <end position="369"/>
    </location>
</feature>
<comment type="similarity">
    <text evidence="1">Belongs to the Rv1128c/1148c/1588c/1702c/1945/3466 family.</text>
</comment>
<feature type="compositionally biased region" description="Polar residues" evidence="2">
    <location>
        <begin position="504"/>
        <end position="513"/>
    </location>
</feature>
<sequence>MVEVSRWGQWAEESEPLPDAPAPDDPVPSEPVPDDPAGDLFAECPEPPEPGILDDDTADRDAFEAGWWDRNGEALVAQRDDDDDEADLRELAALWNENPGGVRVRHTPGPDALEYAALLVRALERAEATQARLDAGRVWMTAELVKSLGGAAPDPIARLEAPGLAASEIAAALRIPQRTARAKVEEARALCDPAMAPLLERMRDGSLNRQRAAIALDAAAPVPTGRLADFAEAAAEIAAPADPDRVPTPAALGRRLRRLAEDYADEPLAARKAKAAADRHVDITPAGDGMCHLVALLPLEQGALIDTRLGAIARSLHSPDEARTINQLRADAFRDLLLGSTPPESESPTGPPPRAPLGSPRAPLGSPRAPLGGVRMQLVVTATEATLTGASRAPGEILGYGPIDADTARNLAAQTQSWSRLAVGGKDGAPLSIGRIRYAPTAAMRRFLALRDATCRFPGCDKPSAATDTDHTIEWAHGGTTGVDNLALLCPEHHRLKSLAHWTVRQTGTPTNPTRDDSPATTERETGAPPGTLEWTSPSGRKHTTYPHIEHPPPF</sequence>
<evidence type="ECO:0000256" key="1">
    <source>
        <dbReference type="ARBA" id="ARBA00023450"/>
    </source>
</evidence>
<dbReference type="Gene3D" id="1.10.30.50">
    <property type="match status" value="1"/>
</dbReference>
<dbReference type="EMBL" id="AP024525">
    <property type="protein sequence ID" value="BCT76320.1"/>
    <property type="molecule type" value="Genomic_DNA"/>
</dbReference>